<dbReference type="Proteomes" id="UP001634007">
    <property type="component" value="Unassembled WGS sequence"/>
</dbReference>
<gene>
    <name evidence="2" type="ORF">ACJRO7_015634</name>
</gene>
<name>A0ABD3LA02_EUCGL</name>
<feature type="compositionally biased region" description="Basic and acidic residues" evidence="1">
    <location>
        <begin position="38"/>
        <end position="51"/>
    </location>
</feature>
<evidence type="ECO:0000313" key="3">
    <source>
        <dbReference type="Proteomes" id="UP001634007"/>
    </source>
</evidence>
<proteinExistence type="predicted"/>
<dbReference type="EMBL" id="JBJKBG010000003">
    <property type="protein sequence ID" value="KAL3746721.1"/>
    <property type="molecule type" value="Genomic_DNA"/>
</dbReference>
<keyword evidence="3" id="KW-1185">Reference proteome</keyword>
<organism evidence="2 3">
    <name type="scientific">Eucalyptus globulus</name>
    <name type="common">Tasmanian blue gum</name>
    <dbReference type="NCBI Taxonomy" id="34317"/>
    <lineage>
        <taxon>Eukaryota</taxon>
        <taxon>Viridiplantae</taxon>
        <taxon>Streptophyta</taxon>
        <taxon>Embryophyta</taxon>
        <taxon>Tracheophyta</taxon>
        <taxon>Spermatophyta</taxon>
        <taxon>Magnoliopsida</taxon>
        <taxon>eudicotyledons</taxon>
        <taxon>Gunneridae</taxon>
        <taxon>Pentapetalae</taxon>
        <taxon>rosids</taxon>
        <taxon>malvids</taxon>
        <taxon>Myrtales</taxon>
        <taxon>Myrtaceae</taxon>
        <taxon>Myrtoideae</taxon>
        <taxon>Eucalypteae</taxon>
        <taxon>Eucalyptus</taxon>
    </lineage>
</organism>
<feature type="compositionally biased region" description="Acidic residues" evidence="1">
    <location>
        <begin position="52"/>
        <end position="61"/>
    </location>
</feature>
<comment type="caution">
    <text evidence="2">The sequence shown here is derived from an EMBL/GenBank/DDBJ whole genome shotgun (WGS) entry which is preliminary data.</text>
</comment>
<evidence type="ECO:0000313" key="2">
    <source>
        <dbReference type="EMBL" id="KAL3746721.1"/>
    </source>
</evidence>
<dbReference type="AlphaFoldDB" id="A0ABD3LA02"/>
<reference evidence="2 3" key="1">
    <citation type="submission" date="2024-11" db="EMBL/GenBank/DDBJ databases">
        <title>Chromosome-level genome assembly of Eucalyptus globulus Labill. provides insights into its genome evolution.</title>
        <authorList>
            <person name="Li X."/>
        </authorList>
    </citation>
    <scope>NUCLEOTIDE SEQUENCE [LARGE SCALE GENOMIC DNA]</scope>
    <source>
        <strain evidence="2">CL2024</strain>
        <tissue evidence="2">Fresh tender leaves</tissue>
    </source>
</reference>
<feature type="compositionally biased region" description="Polar residues" evidence="1">
    <location>
        <begin position="17"/>
        <end position="26"/>
    </location>
</feature>
<sequence length="101" mass="11643">MIEQRALGCQKNRNLKVASTTGTQKQGRAELPSVFPRRYGEERKQRKRQENEKDEEEEGEETRELYGRDVICSKGKTTESGRSARARIQRREGDGGWENGE</sequence>
<accession>A0ABD3LA02</accession>
<feature type="region of interest" description="Disordered" evidence="1">
    <location>
        <begin position="1"/>
        <end position="101"/>
    </location>
</feature>
<evidence type="ECO:0000256" key="1">
    <source>
        <dbReference type="SAM" id="MobiDB-lite"/>
    </source>
</evidence>
<protein>
    <submittedName>
        <fullName evidence="2">Uncharacterized protein</fullName>
    </submittedName>
</protein>